<comment type="caution">
    <text evidence="2">The sequence shown here is derived from an EMBL/GenBank/DDBJ whole genome shotgun (WGS) entry which is preliminary data.</text>
</comment>
<reference evidence="2" key="1">
    <citation type="journal article" date="2018" name="Environ. Microbiol.">
        <title>Sporulation capability and amylosome conservation among diverse human colonic and rumen isolates of the keystone starch-degrader Ruminococcus bromii.</title>
        <authorList>
            <person name="Mukhopadhya I."/>
            <person name="Morais S."/>
            <person name="Laverde-Gomez J."/>
            <person name="Sheridan P.O."/>
            <person name="Walker A.W."/>
            <person name="Kelly W."/>
            <person name="Klieve A.V."/>
            <person name="Ouwerkerk D."/>
            <person name="Duncan S.H."/>
            <person name="Louis P."/>
            <person name="Koropatkin N."/>
            <person name="Cockburn D."/>
            <person name="Kibler R."/>
            <person name="Cooper P.J."/>
            <person name="Sandoval C."/>
            <person name="Crost E."/>
            <person name="Juge N."/>
            <person name="Bayer E.A."/>
            <person name="Flint H.J."/>
        </authorList>
    </citation>
    <scope>NUCLEOTIDE SEQUENCE [LARGE SCALE GENOMIC DNA]</scope>
    <source>
        <strain evidence="2">ATCC 27255</strain>
    </source>
</reference>
<name>A0A2N0US31_9FIRM</name>
<keyword evidence="1" id="KW-0732">Signal</keyword>
<dbReference type="SUPFAM" id="SSF101898">
    <property type="entry name" value="NHL repeat"/>
    <property type="match status" value="1"/>
</dbReference>
<sequence length="415" mass="47450">MKKFLCLILALSSIFVFTLFGCTNDKSKPISQNALIDYSNDMQITYLCSGGGSSIPATKSDTGYYYIGDDRIIIYIDSKTQKATPLCAKPDCMHNDPDTCDAYVNLSENISQDSLWGSLGTAIQYYQGYLYMVCGEYDKSMIEYNTYLMKMDKDGTNRQKVTDYFDSPFTNWFIHQGYFYYTSDSSVLRIPLTNPKSSPEEVYKAQHFIKDNENTYSSFCAYKNYIYFQVDELDEEGNGIGRQTICLNLDTMKKSFLKIGKNNASFSAFAGDSMIMYYSDGNEKVYVKADLEGNNCKNIFSQKSNEIQSITGDGTYYYFDNSFQVENGSSKEQKITVCDENLKEIDTFKLPNMDTKTYNFFAPQDENCFLFECFNEKDERCLVMADKSQIGTIGGNTIKFKELCKLKWADDKNNN</sequence>
<keyword evidence="3" id="KW-1185">Reference proteome</keyword>
<accession>A0A2N0US31</accession>
<protein>
    <recommendedName>
        <fullName evidence="4">DUF5050 domain-containing protein</fullName>
    </recommendedName>
</protein>
<evidence type="ECO:0008006" key="4">
    <source>
        <dbReference type="Google" id="ProtNLM"/>
    </source>
</evidence>
<feature type="signal peptide" evidence="1">
    <location>
        <begin position="1"/>
        <end position="21"/>
    </location>
</feature>
<organism evidence="2 3">
    <name type="scientific">Ruminococcus bromii</name>
    <dbReference type="NCBI Taxonomy" id="40518"/>
    <lineage>
        <taxon>Bacteria</taxon>
        <taxon>Bacillati</taxon>
        <taxon>Bacillota</taxon>
        <taxon>Clostridia</taxon>
        <taxon>Eubacteriales</taxon>
        <taxon>Oscillospiraceae</taxon>
        <taxon>Ruminococcus</taxon>
    </lineage>
</organism>
<dbReference type="EMBL" id="NNSR01000053">
    <property type="protein sequence ID" value="PKD29812.1"/>
    <property type="molecule type" value="Genomic_DNA"/>
</dbReference>
<feature type="chain" id="PRO_5014703008" description="DUF5050 domain-containing protein" evidence="1">
    <location>
        <begin position="22"/>
        <end position="415"/>
    </location>
</feature>
<dbReference type="RefSeq" id="WP_101029111.1">
    <property type="nucleotide sequence ID" value="NZ_CABMMZ010000053.1"/>
</dbReference>
<evidence type="ECO:0000313" key="2">
    <source>
        <dbReference type="EMBL" id="PKD29812.1"/>
    </source>
</evidence>
<proteinExistence type="predicted"/>
<gene>
    <name evidence="2" type="ORF">RBATCC27255_01105</name>
</gene>
<dbReference type="PROSITE" id="PS51257">
    <property type="entry name" value="PROKAR_LIPOPROTEIN"/>
    <property type="match status" value="1"/>
</dbReference>
<evidence type="ECO:0000313" key="3">
    <source>
        <dbReference type="Proteomes" id="UP000233425"/>
    </source>
</evidence>
<dbReference type="Proteomes" id="UP000233425">
    <property type="component" value="Unassembled WGS sequence"/>
</dbReference>
<evidence type="ECO:0000256" key="1">
    <source>
        <dbReference type="SAM" id="SignalP"/>
    </source>
</evidence>
<dbReference type="AlphaFoldDB" id="A0A2N0US31"/>